<dbReference type="AlphaFoldDB" id="A0A0E0AA30"/>
<dbReference type="STRING" id="40148.A0A0E0AA30"/>
<feature type="domain" description="U-box" evidence="3">
    <location>
        <begin position="100"/>
        <end position="215"/>
    </location>
</feature>
<dbReference type="eggNOG" id="ENOG502QS2D">
    <property type="taxonomic scope" value="Eukaryota"/>
</dbReference>
<comment type="catalytic activity">
    <reaction evidence="2">
        <text>S-ubiquitinyl-[E2 ubiquitin-conjugating enzyme]-L-cysteine + [acceptor protein]-L-lysine = [E2 ubiquitin-conjugating enzyme]-L-cysteine + N(6)-ubiquitinyl-[acceptor protein]-L-lysine.</text>
        <dbReference type="EC" id="2.3.2.27"/>
    </reaction>
</comment>
<proteinExistence type="predicted"/>
<organism evidence="4">
    <name type="scientific">Oryza glumipatula</name>
    <dbReference type="NCBI Taxonomy" id="40148"/>
    <lineage>
        <taxon>Eukaryota</taxon>
        <taxon>Viridiplantae</taxon>
        <taxon>Streptophyta</taxon>
        <taxon>Embryophyta</taxon>
        <taxon>Tracheophyta</taxon>
        <taxon>Spermatophyta</taxon>
        <taxon>Magnoliopsida</taxon>
        <taxon>Liliopsida</taxon>
        <taxon>Poales</taxon>
        <taxon>Poaceae</taxon>
        <taxon>BOP clade</taxon>
        <taxon>Oryzoideae</taxon>
        <taxon>Oryzeae</taxon>
        <taxon>Oryzinae</taxon>
        <taxon>Oryza</taxon>
    </lineage>
</organism>
<sequence>MRALSLSPNAHAHEAQAGIEVWLLAAGAGKTAATASSMCPVTKGDLRADDLIPNHALRCIIQAWCVANRCRGVERIPTPWVPVTLAQACEVLGLGEVDAAARAGDAARCGAAVREVGRLARESDRDRRCLASSGAASALAAAVTSFAAVSDSSASSVLLNDVQASLVLVMPLDEKAIMAIGSSTASVALLANVAKHDDLQRRLQAVVVIREIVVLSSCC</sequence>
<dbReference type="InterPro" id="IPR045185">
    <property type="entry name" value="PUB22/23/24-like"/>
</dbReference>
<name>A0A0E0AA30_9ORYZ</name>
<accession>A0A0E0AA30</accession>
<dbReference type="GO" id="GO:0061630">
    <property type="term" value="F:ubiquitin protein ligase activity"/>
    <property type="evidence" value="ECO:0007669"/>
    <property type="project" value="UniProtKB-UniRule"/>
</dbReference>
<dbReference type="EnsemblPlants" id="OGLUM06G17040.1">
    <property type="protein sequence ID" value="OGLUM06G17040.1"/>
    <property type="gene ID" value="OGLUM06G17040"/>
</dbReference>
<dbReference type="Gene3D" id="3.30.40.10">
    <property type="entry name" value="Zinc/RING finger domain, C3HC4 (zinc finger)"/>
    <property type="match status" value="1"/>
</dbReference>
<keyword evidence="5" id="KW-1185">Reference proteome</keyword>
<reference evidence="4" key="2">
    <citation type="submission" date="2018-05" db="EMBL/GenBank/DDBJ databases">
        <title>OgluRS3 (Oryza glumaepatula Reference Sequence Version 3).</title>
        <authorList>
            <person name="Zhang J."/>
            <person name="Kudrna D."/>
            <person name="Lee S."/>
            <person name="Talag J."/>
            <person name="Welchert J."/>
            <person name="Wing R.A."/>
        </authorList>
    </citation>
    <scope>NUCLEOTIDE SEQUENCE [LARGE SCALE GENOMIC DNA]</scope>
</reference>
<dbReference type="Pfam" id="PF25598">
    <property type="entry name" value="ARM_PUB"/>
    <property type="match status" value="1"/>
</dbReference>
<protein>
    <recommendedName>
        <fullName evidence="2 3">U-box domain-containing protein</fullName>
        <ecNumber evidence="2">2.3.2.27</ecNumber>
    </recommendedName>
    <alternativeName>
        <fullName evidence="2">RING-type E3 ubiquitin transferase PUB</fullName>
    </alternativeName>
</protein>
<keyword evidence="1 2" id="KW-0833">Ubl conjugation pathway</keyword>
<evidence type="ECO:0000256" key="2">
    <source>
        <dbReference type="RuleBase" id="RU369093"/>
    </source>
</evidence>
<dbReference type="EC" id="2.3.2.27" evidence="2"/>
<dbReference type="GO" id="GO:0016567">
    <property type="term" value="P:protein ubiquitination"/>
    <property type="evidence" value="ECO:0007669"/>
    <property type="project" value="UniProtKB-UniRule"/>
</dbReference>
<evidence type="ECO:0000256" key="1">
    <source>
        <dbReference type="ARBA" id="ARBA00022786"/>
    </source>
</evidence>
<dbReference type="Gramene" id="OGLUM06G17040.1">
    <property type="protein sequence ID" value="OGLUM06G17040.1"/>
    <property type="gene ID" value="OGLUM06G17040"/>
</dbReference>
<evidence type="ECO:0000313" key="5">
    <source>
        <dbReference type="Proteomes" id="UP000026961"/>
    </source>
</evidence>
<keyword evidence="2" id="KW-0808">Transferase</keyword>
<dbReference type="SUPFAM" id="SSF57850">
    <property type="entry name" value="RING/U-box"/>
    <property type="match status" value="1"/>
</dbReference>
<evidence type="ECO:0000259" key="3">
    <source>
        <dbReference type="Pfam" id="PF25598"/>
    </source>
</evidence>
<dbReference type="PANTHER" id="PTHR22849:SF134">
    <property type="entry name" value="U-BOX DOMAIN-CONTAINING PROTEIN"/>
    <property type="match status" value="1"/>
</dbReference>
<dbReference type="PANTHER" id="PTHR22849">
    <property type="entry name" value="WDSAM1 PROTEIN"/>
    <property type="match status" value="1"/>
</dbReference>
<comment type="pathway">
    <text evidence="2">Protein modification; protein ubiquitination.</text>
</comment>
<dbReference type="Proteomes" id="UP000026961">
    <property type="component" value="Chromosome 6"/>
</dbReference>
<reference evidence="4" key="1">
    <citation type="submission" date="2015-04" db="UniProtKB">
        <authorList>
            <consortium name="EnsemblPlants"/>
        </authorList>
    </citation>
    <scope>IDENTIFICATION</scope>
</reference>
<dbReference type="HOGENOM" id="CLU_109994_0_0_1"/>
<evidence type="ECO:0000313" key="4">
    <source>
        <dbReference type="EnsemblPlants" id="OGLUM06G17040.1"/>
    </source>
</evidence>
<dbReference type="InterPro" id="IPR013083">
    <property type="entry name" value="Znf_RING/FYVE/PHD"/>
</dbReference>
<dbReference type="InterPro" id="IPR058678">
    <property type="entry name" value="ARM_PUB"/>
</dbReference>
<comment type="function">
    <text evidence="2">Functions as an E3 ubiquitin ligase.</text>
</comment>